<accession>A0A2A2L9H5</accession>
<dbReference type="FunFam" id="3.40.50.300:FF:000567">
    <property type="entry name" value="ATPase, AAA family protein"/>
    <property type="match status" value="1"/>
</dbReference>
<protein>
    <recommendedName>
        <fullName evidence="6">AAA+ ATPase domain-containing protein</fullName>
    </recommendedName>
</protein>
<evidence type="ECO:0000313" key="8">
    <source>
        <dbReference type="Proteomes" id="UP000218231"/>
    </source>
</evidence>
<dbReference type="EMBL" id="LIAE01007026">
    <property type="protein sequence ID" value="PAV82804.1"/>
    <property type="molecule type" value="Genomic_DNA"/>
</dbReference>
<evidence type="ECO:0000313" key="7">
    <source>
        <dbReference type="EMBL" id="PAV82804.1"/>
    </source>
</evidence>
<dbReference type="STRING" id="2018661.A0A2A2L9H5"/>
<comment type="similarity">
    <text evidence="5">Belongs to the AAA ATPase family. AFG2 subfamily.</text>
</comment>
<dbReference type="CDD" id="cd19511">
    <property type="entry name" value="RecA-like_CDC48_r2-like"/>
    <property type="match status" value="1"/>
</dbReference>
<dbReference type="PROSITE" id="PS00674">
    <property type="entry name" value="AAA"/>
    <property type="match status" value="1"/>
</dbReference>
<comment type="caution">
    <text evidence="7">The sequence shown here is derived from an EMBL/GenBank/DDBJ whole genome shotgun (WGS) entry which is preliminary data.</text>
</comment>
<dbReference type="AlphaFoldDB" id="A0A2A2L9H5"/>
<dbReference type="InterPro" id="IPR003593">
    <property type="entry name" value="AAA+_ATPase"/>
</dbReference>
<name>A0A2A2L9H5_9BILA</name>
<dbReference type="SMART" id="SM00382">
    <property type="entry name" value="AAA"/>
    <property type="match status" value="2"/>
</dbReference>
<dbReference type="OrthoDB" id="27435at2759"/>
<dbReference type="GO" id="GO:0016887">
    <property type="term" value="F:ATP hydrolysis activity"/>
    <property type="evidence" value="ECO:0007669"/>
    <property type="project" value="InterPro"/>
</dbReference>
<dbReference type="SUPFAM" id="SSF52540">
    <property type="entry name" value="P-loop containing nucleoside triphosphate hydrolases"/>
    <property type="match status" value="2"/>
</dbReference>
<dbReference type="Pfam" id="PF17862">
    <property type="entry name" value="AAA_lid_3"/>
    <property type="match status" value="1"/>
</dbReference>
<dbReference type="PANTHER" id="PTHR23077:SF27">
    <property type="entry name" value="ATPASE FAMILY GENE 2 PROTEIN HOMOLOG A"/>
    <property type="match status" value="1"/>
</dbReference>
<sequence>MALKACKHYMSSKKKTPLSECRSCGGQLLTKDLQAHHDKCKGGASPTANWECPIVKEGVSMLAAPALLPKLSELLPEDSIGWLEDYAVILNPTSMDLLQVTAGQPVVVSIKNDDKFVGTVWPSKDVSLLRVASKQLNGSGEDLVKLTHPSKIREIDQLSLTIRANPSQVNPPKADPRIEAFMGRYLQDAYLDTSKPLSLVYYGQKLQFDIALSHQSLESSLQAMSIKDSTEVVFVKQNARIKVDIEEKGAKEDHVQTLEGLAGMTDIKELLRRHIVDPLRTANRPCSVLLWGLPGSGKSLILSTLAAVLKDRAILSQSLDDFLVDAEYVTKETVLLLDWPVLEPRDHRAFAMLKRLFDNEIPKAVVLAVSDLESLELGLRVKFPLEAELRVPNQAERMEVLRILLEDEHVTAEQLDSIAERTHGYTAGDLKNAVTVAKSICGNGLLERFASAAMRIRPTGIRQFILEVPNVSWNDIGGSEELKLEIQQAVIWPRLHKDAFVRFGVDPPSGILLYGPPGCSKTLVARALAKESGMNFLSVKGPELFSKFVGDSEKAIRDLFRRARQVAPTIIFFDEIDAVGSARGTDQSSSVSDRVLAQLLTELDGLEKQNGVLMLAATNRPDQLDTALLRPGRLDRSIYVGLPSASTRLAILQMRTKRMTLADDVDLAKIAERTEGYSGAEIVAVCRQAGLIAMRMDVNSSSVSDSHFAAALKDVVRRTDNKLIGIYEKFKAGFV</sequence>
<keyword evidence="4" id="KW-0067">ATP-binding</keyword>
<evidence type="ECO:0000256" key="4">
    <source>
        <dbReference type="ARBA" id="ARBA00022840"/>
    </source>
</evidence>
<feature type="domain" description="AAA+ ATPase" evidence="6">
    <location>
        <begin position="284"/>
        <end position="472"/>
    </location>
</feature>
<dbReference type="Pfam" id="PF00004">
    <property type="entry name" value="AAA"/>
    <property type="match status" value="1"/>
</dbReference>
<dbReference type="InterPro" id="IPR003960">
    <property type="entry name" value="ATPase_AAA_CS"/>
</dbReference>
<dbReference type="Proteomes" id="UP000218231">
    <property type="component" value="Unassembled WGS sequence"/>
</dbReference>
<keyword evidence="8" id="KW-1185">Reference proteome</keyword>
<dbReference type="InterPro" id="IPR050168">
    <property type="entry name" value="AAA_ATPase_domain"/>
</dbReference>
<evidence type="ECO:0000256" key="2">
    <source>
        <dbReference type="ARBA" id="ARBA00022490"/>
    </source>
</evidence>
<dbReference type="Gene3D" id="1.10.8.60">
    <property type="match status" value="2"/>
</dbReference>
<keyword evidence="2" id="KW-0963">Cytoplasm</keyword>
<dbReference type="InterPro" id="IPR003959">
    <property type="entry name" value="ATPase_AAA_core"/>
</dbReference>
<reference evidence="7 8" key="1">
    <citation type="journal article" date="2017" name="Curr. Biol.">
        <title>Genome architecture and evolution of a unichromosomal asexual nematode.</title>
        <authorList>
            <person name="Fradin H."/>
            <person name="Zegar C."/>
            <person name="Gutwein M."/>
            <person name="Lucas J."/>
            <person name="Kovtun M."/>
            <person name="Corcoran D."/>
            <person name="Baugh L.R."/>
            <person name="Kiontke K."/>
            <person name="Gunsalus K."/>
            <person name="Fitch D.H."/>
            <person name="Piano F."/>
        </authorList>
    </citation>
    <scope>NUCLEOTIDE SEQUENCE [LARGE SCALE GENOMIC DNA]</scope>
    <source>
        <strain evidence="7">PF1309</strain>
    </source>
</reference>
<evidence type="ECO:0000256" key="3">
    <source>
        <dbReference type="ARBA" id="ARBA00022741"/>
    </source>
</evidence>
<evidence type="ECO:0000256" key="5">
    <source>
        <dbReference type="ARBA" id="ARBA00061477"/>
    </source>
</evidence>
<proteinExistence type="inferred from homology"/>
<keyword evidence="3" id="KW-0547">Nucleotide-binding</keyword>
<dbReference type="Gene3D" id="3.40.50.300">
    <property type="entry name" value="P-loop containing nucleotide triphosphate hydrolases"/>
    <property type="match status" value="2"/>
</dbReference>
<dbReference type="PANTHER" id="PTHR23077">
    <property type="entry name" value="AAA-FAMILY ATPASE"/>
    <property type="match status" value="1"/>
</dbReference>
<gene>
    <name evidence="7" type="ORF">WR25_21976</name>
</gene>
<dbReference type="FunFam" id="1.10.8.60:FF:000178">
    <property type="entry name" value="CDC48/VCP homolog, AAA superfamily"/>
    <property type="match status" value="1"/>
</dbReference>
<dbReference type="InterPro" id="IPR041569">
    <property type="entry name" value="AAA_lid_3"/>
</dbReference>
<evidence type="ECO:0000256" key="1">
    <source>
        <dbReference type="ARBA" id="ARBA00004496"/>
    </source>
</evidence>
<dbReference type="GO" id="GO:0005737">
    <property type="term" value="C:cytoplasm"/>
    <property type="evidence" value="ECO:0007669"/>
    <property type="project" value="UniProtKB-SubCell"/>
</dbReference>
<organism evidence="7 8">
    <name type="scientific">Diploscapter pachys</name>
    <dbReference type="NCBI Taxonomy" id="2018661"/>
    <lineage>
        <taxon>Eukaryota</taxon>
        <taxon>Metazoa</taxon>
        <taxon>Ecdysozoa</taxon>
        <taxon>Nematoda</taxon>
        <taxon>Chromadorea</taxon>
        <taxon>Rhabditida</taxon>
        <taxon>Rhabditina</taxon>
        <taxon>Rhabditomorpha</taxon>
        <taxon>Rhabditoidea</taxon>
        <taxon>Rhabditidae</taxon>
        <taxon>Diploscapter</taxon>
    </lineage>
</organism>
<dbReference type="InterPro" id="IPR027417">
    <property type="entry name" value="P-loop_NTPase"/>
</dbReference>
<feature type="domain" description="AAA+ ATPase" evidence="6">
    <location>
        <begin position="507"/>
        <end position="644"/>
    </location>
</feature>
<dbReference type="GO" id="GO:0005524">
    <property type="term" value="F:ATP binding"/>
    <property type="evidence" value="ECO:0007669"/>
    <property type="project" value="UniProtKB-KW"/>
</dbReference>
<evidence type="ECO:0000259" key="6">
    <source>
        <dbReference type="SMART" id="SM00382"/>
    </source>
</evidence>
<comment type="subcellular location">
    <subcellularLocation>
        <location evidence="1">Cytoplasm</location>
    </subcellularLocation>
</comment>